<dbReference type="PANTHER" id="PTHR12818">
    <property type="entry name" value="TRNA (ADENINE(37)-N6)-METHYLTRANSFERASE"/>
    <property type="match status" value="1"/>
</dbReference>
<reference evidence="5" key="1">
    <citation type="journal article" date="2004" name="Environ. Microbiol.">
        <title>The genome of Desulfotalea psychrophila, a sulfate-reducing bacterium from permanently cold Arctic sediments.</title>
        <authorList>
            <person name="Rabus R."/>
            <person name="Ruepp A."/>
            <person name="Frickey T."/>
            <person name="Rattei T."/>
            <person name="Fartmann B."/>
            <person name="Stark M."/>
            <person name="Bauer M."/>
            <person name="Zibat A."/>
            <person name="Lombardot T."/>
            <person name="Becker I."/>
            <person name="Amann J."/>
            <person name="Gellner K."/>
            <person name="Teeling H."/>
            <person name="Leuschner W.D."/>
            <person name="Gloeckner F.-O."/>
            <person name="Lupas A.N."/>
            <person name="Amann R."/>
            <person name="Klenk H.-P."/>
        </authorList>
    </citation>
    <scope>NUCLEOTIDE SEQUENCE [LARGE SCALE GENOMIC DNA]</scope>
    <source>
        <strain evidence="5">DSM 12343 / LSv54</strain>
    </source>
</reference>
<dbReference type="AlphaFoldDB" id="Q6AQ82"/>
<sequence>MKMTKFEIEPIGIVHSCFSEKFGIPRQPGLVHSSVAELELLPPWNRQELVAGLSEFTHIWVHFVFHKTIEAGWRESIRPPGLGGKKRVGVFASRSPHRPNHMGMSVVRLRGIRASKGKVFLQLSGIDLLDGTPVVDIKPYVAYSDSIPEASSSYAGSFFPVRVRLRGDVLSFCEKYQDESGRDLAELIREVLAQDPRPVSQRGKRDVFGVLLWQVNVRFRVVLEEGEEIFEVFSCVNL</sequence>
<evidence type="ECO:0000256" key="1">
    <source>
        <dbReference type="ARBA" id="ARBA00022691"/>
    </source>
</evidence>
<dbReference type="Proteomes" id="UP000000602">
    <property type="component" value="Chromosome"/>
</dbReference>
<comment type="similarity">
    <text evidence="2">Belongs to the tRNA methyltransferase O family.</text>
</comment>
<evidence type="ECO:0000259" key="3">
    <source>
        <dbReference type="PROSITE" id="PS51668"/>
    </source>
</evidence>
<evidence type="ECO:0000313" key="5">
    <source>
        <dbReference type="Proteomes" id="UP000000602"/>
    </source>
</evidence>
<organism evidence="4 5">
    <name type="scientific">Desulfotalea psychrophila (strain LSv54 / DSM 12343)</name>
    <dbReference type="NCBI Taxonomy" id="177439"/>
    <lineage>
        <taxon>Bacteria</taxon>
        <taxon>Pseudomonadati</taxon>
        <taxon>Thermodesulfobacteriota</taxon>
        <taxon>Desulfobulbia</taxon>
        <taxon>Desulfobulbales</taxon>
        <taxon>Desulfocapsaceae</taxon>
        <taxon>Desulfotalea</taxon>
    </lineage>
</organism>
<dbReference type="SUPFAM" id="SSF118196">
    <property type="entry name" value="YaeB-like"/>
    <property type="match status" value="1"/>
</dbReference>
<dbReference type="InterPro" id="IPR041369">
    <property type="entry name" value="TrmO_C"/>
</dbReference>
<dbReference type="GO" id="GO:0089715">
    <property type="term" value="F:tRNA (L-threonylcarbamoyladenosine(37)-C2) methyltransferase activity"/>
    <property type="evidence" value="ECO:0007669"/>
    <property type="project" value="TreeGrafter"/>
</dbReference>
<dbReference type="Pfam" id="PF18389">
    <property type="entry name" value="TrmO_C"/>
    <property type="match status" value="1"/>
</dbReference>
<dbReference type="PROSITE" id="PS51668">
    <property type="entry name" value="TSAA_2"/>
    <property type="match status" value="1"/>
</dbReference>
<dbReference type="InterPro" id="IPR036413">
    <property type="entry name" value="YaeB-like_sf"/>
</dbReference>
<evidence type="ECO:0000313" key="4">
    <source>
        <dbReference type="EMBL" id="CAG35491.1"/>
    </source>
</evidence>
<dbReference type="Pfam" id="PF01980">
    <property type="entry name" value="TrmO_N"/>
    <property type="match status" value="1"/>
</dbReference>
<dbReference type="InterPro" id="IPR023370">
    <property type="entry name" value="TrmO-like_N"/>
</dbReference>
<dbReference type="Gene3D" id="2.40.30.70">
    <property type="entry name" value="YaeB-like"/>
    <property type="match status" value="1"/>
</dbReference>
<accession>Q6AQ82</accession>
<dbReference type="InterPro" id="IPR023368">
    <property type="entry name" value="UPF0066_cons_site"/>
</dbReference>
<dbReference type="HOGENOM" id="CLU_013458_3_0_7"/>
<dbReference type="eggNOG" id="COG1720">
    <property type="taxonomic scope" value="Bacteria"/>
</dbReference>
<protein>
    <recommendedName>
        <fullName evidence="3">TsaA-like domain-containing protein</fullName>
    </recommendedName>
</protein>
<dbReference type="InterPro" id="IPR036414">
    <property type="entry name" value="YaeB_N_sf"/>
</dbReference>
<dbReference type="CDD" id="cd09281">
    <property type="entry name" value="UPF0066"/>
    <property type="match status" value="1"/>
</dbReference>
<dbReference type="InterPro" id="IPR040372">
    <property type="entry name" value="YaeB-like"/>
</dbReference>
<name>Q6AQ82_DESPS</name>
<dbReference type="PROSITE" id="PS01318">
    <property type="entry name" value="TSAA_1"/>
    <property type="match status" value="1"/>
</dbReference>
<dbReference type="EMBL" id="CR522870">
    <property type="protein sequence ID" value="CAG35491.1"/>
    <property type="molecule type" value="Genomic_DNA"/>
</dbReference>
<dbReference type="PANTHER" id="PTHR12818:SF0">
    <property type="entry name" value="TRNA (ADENINE(37)-N6)-METHYLTRANSFERASE"/>
    <property type="match status" value="1"/>
</dbReference>
<evidence type="ECO:0000256" key="2">
    <source>
        <dbReference type="ARBA" id="ARBA00033753"/>
    </source>
</evidence>
<dbReference type="Gene3D" id="3.30.2310.10">
    <property type="entry name" value="YaeB-like"/>
    <property type="match status" value="1"/>
</dbReference>
<dbReference type="KEGG" id="dps:DP0762"/>
<feature type="domain" description="TsaA-like" evidence="3">
    <location>
        <begin position="8"/>
        <end position="149"/>
    </location>
</feature>
<keyword evidence="1" id="KW-0949">S-adenosyl-L-methionine</keyword>
<dbReference type="NCBIfam" id="TIGR00104">
    <property type="entry name" value="tRNA_TsaA"/>
    <property type="match status" value="1"/>
</dbReference>
<gene>
    <name evidence="4" type="ordered locus">DP0762</name>
</gene>
<proteinExistence type="inferred from homology"/>
<keyword evidence="5" id="KW-1185">Reference proteome</keyword>